<comment type="caution">
    <text evidence="1">The sequence shown here is derived from an EMBL/GenBank/DDBJ whole genome shotgun (WGS) entry which is preliminary data.</text>
</comment>
<sequence>MSVRLIVVEGLPGSGKSTTAREVARLLKTAQPEQKSEDSQHSEEQAVEATIEVLRARRLMEDNILAELNIPVFKLDNSGYDNLRRESRLNEMFACFSE</sequence>
<name>A0ACC6PI02_9BACL</name>
<evidence type="ECO:0000313" key="1">
    <source>
        <dbReference type="EMBL" id="MEJ8306114.1"/>
    </source>
</evidence>
<accession>A0ACC6PI02</accession>
<gene>
    <name evidence="1" type="ORF">WKI47_19610</name>
</gene>
<reference evidence="1" key="1">
    <citation type="submission" date="2024-03" db="EMBL/GenBank/DDBJ databases">
        <title>Whole genome sequecning of epiphytes from Marcgravia umbellata leaves.</title>
        <authorList>
            <person name="Kumar G."/>
            <person name="Savka M.A."/>
        </authorList>
    </citation>
    <scope>NUCLEOTIDE SEQUENCE</scope>
    <source>
        <strain evidence="1">RIT_BL5</strain>
    </source>
</reference>
<dbReference type="EMBL" id="JBBKAR010000049">
    <property type="protein sequence ID" value="MEJ8306114.1"/>
    <property type="molecule type" value="Genomic_DNA"/>
</dbReference>
<proteinExistence type="predicted"/>
<evidence type="ECO:0000313" key="2">
    <source>
        <dbReference type="Proteomes" id="UP001380953"/>
    </source>
</evidence>
<keyword evidence="2" id="KW-1185">Reference proteome</keyword>
<dbReference type="Proteomes" id="UP001380953">
    <property type="component" value="Unassembled WGS sequence"/>
</dbReference>
<protein>
    <submittedName>
        <fullName evidence="1">Uncharacterized protein</fullName>
    </submittedName>
</protein>
<organism evidence="1 2">
    <name type="scientific">Saccharibacillus sacchari</name>
    <dbReference type="NCBI Taxonomy" id="456493"/>
    <lineage>
        <taxon>Bacteria</taxon>
        <taxon>Bacillati</taxon>
        <taxon>Bacillota</taxon>
        <taxon>Bacilli</taxon>
        <taxon>Bacillales</taxon>
        <taxon>Paenibacillaceae</taxon>
        <taxon>Saccharibacillus</taxon>
    </lineage>
</organism>